<dbReference type="SUPFAM" id="SSF52833">
    <property type="entry name" value="Thioredoxin-like"/>
    <property type="match status" value="1"/>
</dbReference>
<dbReference type="RefSeq" id="WP_260977747.1">
    <property type="nucleotide sequence ID" value="NZ_JAOANI010000029.1"/>
</dbReference>
<organism evidence="3 4">
    <name type="scientific">Thalassolituus pacificus</name>
    <dbReference type="NCBI Taxonomy" id="2975440"/>
    <lineage>
        <taxon>Bacteria</taxon>
        <taxon>Pseudomonadati</taxon>
        <taxon>Pseudomonadota</taxon>
        <taxon>Gammaproteobacteria</taxon>
        <taxon>Oceanospirillales</taxon>
        <taxon>Oceanospirillaceae</taxon>
        <taxon>Thalassolituus</taxon>
    </lineage>
</organism>
<evidence type="ECO:0000256" key="1">
    <source>
        <dbReference type="SAM" id="MobiDB-lite"/>
    </source>
</evidence>
<sequence length="311" mass="35012">MKAGLMSLLLLAPVAVQAEFTDFRGEPVVIENEKIRHLVFTDIWAVYDGRGDEQLLERLPASFRQQSQQIWIQPQLNVTTAQLEEFAGYYPQLQPLVLDKEFRLMRSEGVWESPYHVLYQGEQRVFSGSTDELRRYLGLTVTGKMEAVAADKASDNEADSAVVSADYRQRKKQQPAEQKKPQAGADMGEIMLLNAGGKEQSLKTLTAEKPLSLVFLDTLCPMPHFPGCEDKIAQLNQLVASTPERQWVGVVNSYYVNAEAVEPFRQRFNLTLPLIFDHEHKVFDAFGVHATPYQIDIGIGGVLKSRGDQIQ</sequence>
<dbReference type="EMBL" id="JAOANI010000029">
    <property type="protein sequence ID" value="MCT7360913.1"/>
    <property type="molecule type" value="Genomic_DNA"/>
</dbReference>
<proteinExistence type="predicted"/>
<evidence type="ECO:0000256" key="2">
    <source>
        <dbReference type="SAM" id="SignalP"/>
    </source>
</evidence>
<dbReference type="InterPro" id="IPR036249">
    <property type="entry name" value="Thioredoxin-like_sf"/>
</dbReference>
<dbReference type="Proteomes" id="UP001147830">
    <property type="component" value="Unassembled WGS sequence"/>
</dbReference>
<gene>
    <name evidence="3" type="ORF">NYR02_17965</name>
</gene>
<evidence type="ECO:0000313" key="4">
    <source>
        <dbReference type="Proteomes" id="UP001147830"/>
    </source>
</evidence>
<reference evidence="3" key="1">
    <citation type="journal article" date="2022" name="Front. Microbiol.">
        <title>Genome-based taxonomic rearrangement of Oceanobacter-related bacteria including the description of Thalassolituus hydrocarbonoclasticus sp. nov. and Thalassolituus pacificus sp. nov. and emended description of the genus Thalassolituus.</title>
        <authorList>
            <person name="Dong C."/>
            <person name="Wei L."/>
            <person name="Wang J."/>
            <person name="Lai Q."/>
            <person name="Huang Z."/>
            <person name="Shao Z."/>
        </authorList>
    </citation>
    <scope>NUCLEOTIDE SEQUENCE</scope>
    <source>
        <strain evidence="3">59MF3M-4</strain>
    </source>
</reference>
<feature type="region of interest" description="Disordered" evidence="1">
    <location>
        <begin position="150"/>
        <end position="185"/>
    </location>
</feature>
<accession>A0A9X2WID2</accession>
<protein>
    <submittedName>
        <fullName evidence="3">Redoxin domain-containing protein</fullName>
    </submittedName>
</protein>
<evidence type="ECO:0000313" key="3">
    <source>
        <dbReference type="EMBL" id="MCT7360913.1"/>
    </source>
</evidence>
<comment type="caution">
    <text evidence="3">The sequence shown here is derived from an EMBL/GenBank/DDBJ whole genome shotgun (WGS) entry which is preliminary data.</text>
</comment>
<reference evidence="3" key="2">
    <citation type="submission" date="2022-08" db="EMBL/GenBank/DDBJ databases">
        <authorList>
            <person name="Dong C."/>
        </authorList>
    </citation>
    <scope>NUCLEOTIDE SEQUENCE</scope>
    <source>
        <strain evidence="3">59MF3M-4</strain>
    </source>
</reference>
<feature type="signal peptide" evidence="2">
    <location>
        <begin position="1"/>
        <end position="18"/>
    </location>
</feature>
<feature type="chain" id="PRO_5040899316" evidence="2">
    <location>
        <begin position="19"/>
        <end position="311"/>
    </location>
</feature>
<dbReference type="AlphaFoldDB" id="A0A9X2WID2"/>
<name>A0A9X2WID2_9GAMM</name>
<keyword evidence="4" id="KW-1185">Reference proteome</keyword>
<keyword evidence="2" id="KW-0732">Signal</keyword>
<dbReference type="Gene3D" id="3.40.30.10">
    <property type="entry name" value="Glutaredoxin"/>
    <property type="match status" value="1"/>
</dbReference>